<organism evidence="2 3">
    <name type="scientific">Dongia mobilis</name>
    <dbReference type="NCBI Taxonomy" id="578943"/>
    <lineage>
        <taxon>Bacteria</taxon>
        <taxon>Pseudomonadati</taxon>
        <taxon>Pseudomonadota</taxon>
        <taxon>Alphaproteobacteria</taxon>
        <taxon>Rhodospirillales</taxon>
        <taxon>Dongiaceae</taxon>
        <taxon>Dongia</taxon>
    </lineage>
</organism>
<dbReference type="Pfam" id="PF11666">
    <property type="entry name" value="DUF2933"/>
    <property type="match status" value="1"/>
</dbReference>
<dbReference type="OrthoDB" id="6058379at2"/>
<proteinExistence type="predicted"/>
<dbReference type="RefSeq" id="WP_133614948.1">
    <property type="nucleotide sequence ID" value="NZ_SNYW01000013.1"/>
</dbReference>
<evidence type="ECO:0008006" key="4">
    <source>
        <dbReference type="Google" id="ProtNLM"/>
    </source>
</evidence>
<keyword evidence="1" id="KW-0472">Membrane</keyword>
<dbReference type="Proteomes" id="UP000295783">
    <property type="component" value="Unassembled WGS sequence"/>
</dbReference>
<gene>
    <name evidence="2" type="ORF">A8950_3499</name>
</gene>
<sequence>MVHHHDNSPDPKRDEGVRRTFLRTPAGLALCLFLAIGGVLLWLDHQAHILGVLPLFLPLLICLGMHFFMHRGHGGGHHEQ</sequence>
<dbReference type="InterPro" id="IPR021682">
    <property type="entry name" value="DUF2933"/>
</dbReference>
<evidence type="ECO:0000313" key="3">
    <source>
        <dbReference type="Proteomes" id="UP000295783"/>
    </source>
</evidence>
<reference evidence="2 3" key="1">
    <citation type="submission" date="2019-03" db="EMBL/GenBank/DDBJ databases">
        <title>Genomic Encyclopedia of Type Strains, Phase III (KMG-III): the genomes of soil and plant-associated and newly described type strains.</title>
        <authorList>
            <person name="Whitman W."/>
        </authorList>
    </citation>
    <scope>NUCLEOTIDE SEQUENCE [LARGE SCALE GENOMIC DNA]</scope>
    <source>
        <strain evidence="2 3">CGMCC 1.7660</strain>
    </source>
</reference>
<evidence type="ECO:0000313" key="2">
    <source>
        <dbReference type="EMBL" id="TDQ78447.1"/>
    </source>
</evidence>
<keyword evidence="3" id="KW-1185">Reference proteome</keyword>
<keyword evidence="1" id="KW-1133">Transmembrane helix</keyword>
<name>A0A4R6WK51_9PROT</name>
<evidence type="ECO:0000256" key="1">
    <source>
        <dbReference type="SAM" id="Phobius"/>
    </source>
</evidence>
<dbReference type="AlphaFoldDB" id="A0A4R6WK51"/>
<feature type="transmembrane region" description="Helical" evidence="1">
    <location>
        <begin position="49"/>
        <end position="68"/>
    </location>
</feature>
<comment type="caution">
    <text evidence="2">The sequence shown here is derived from an EMBL/GenBank/DDBJ whole genome shotgun (WGS) entry which is preliminary data.</text>
</comment>
<protein>
    <recommendedName>
        <fullName evidence="4">DUF2933 family protein</fullName>
    </recommendedName>
</protein>
<keyword evidence="1" id="KW-0812">Transmembrane</keyword>
<feature type="transmembrane region" description="Helical" evidence="1">
    <location>
        <begin position="21"/>
        <end position="43"/>
    </location>
</feature>
<dbReference type="EMBL" id="SNYW01000013">
    <property type="protein sequence ID" value="TDQ78447.1"/>
    <property type="molecule type" value="Genomic_DNA"/>
</dbReference>
<accession>A0A4R6WK51</accession>